<dbReference type="InterPro" id="IPR051410">
    <property type="entry name" value="Ferric/Cupric_Reductase"/>
</dbReference>
<keyword evidence="5" id="KW-1185">Reference proteome</keyword>
<dbReference type="PANTHER" id="PTHR32361">
    <property type="entry name" value="FERRIC/CUPRIC REDUCTASE TRANSMEMBRANE COMPONENT"/>
    <property type="match status" value="1"/>
</dbReference>
<dbReference type="GO" id="GO:0000293">
    <property type="term" value="F:ferric-chelate reductase activity"/>
    <property type="evidence" value="ECO:0007669"/>
    <property type="project" value="TreeGrafter"/>
</dbReference>
<keyword evidence="1" id="KW-0813">Transport</keyword>
<proteinExistence type="predicted"/>
<keyword evidence="3" id="KW-0812">Transmembrane</keyword>
<dbReference type="STRING" id="5454.A0A162ZPY7"/>
<feature type="compositionally biased region" description="Polar residues" evidence="2">
    <location>
        <begin position="593"/>
        <end position="626"/>
    </location>
</feature>
<feature type="transmembrane region" description="Helical" evidence="3">
    <location>
        <begin position="165"/>
        <end position="187"/>
    </location>
</feature>
<keyword evidence="3" id="KW-0472">Membrane</keyword>
<evidence type="ECO:0000313" key="5">
    <source>
        <dbReference type="Proteomes" id="UP000076837"/>
    </source>
</evidence>
<dbReference type="EMBL" id="JYNV01000271">
    <property type="protein sequence ID" value="KZM20744.1"/>
    <property type="molecule type" value="Genomic_DNA"/>
</dbReference>
<protein>
    <submittedName>
        <fullName evidence="4">Oxidoreductase</fullName>
    </submittedName>
</protein>
<evidence type="ECO:0000313" key="4">
    <source>
        <dbReference type="EMBL" id="KZM20744.1"/>
    </source>
</evidence>
<feature type="transmembrane region" description="Helical" evidence="3">
    <location>
        <begin position="208"/>
        <end position="229"/>
    </location>
</feature>
<dbReference type="PANTHER" id="PTHR32361:SF9">
    <property type="entry name" value="FERRIC REDUCTASE TRANSMEMBRANE COMPONENT 3-RELATED"/>
    <property type="match status" value="1"/>
</dbReference>
<feature type="region of interest" description="Disordered" evidence="2">
    <location>
        <begin position="593"/>
        <end position="627"/>
    </location>
</feature>
<feature type="region of interest" description="Disordered" evidence="2">
    <location>
        <begin position="680"/>
        <end position="720"/>
    </location>
</feature>
<dbReference type="GO" id="GO:0006879">
    <property type="term" value="P:intracellular iron ion homeostasis"/>
    <property type="evidence" value="ECO:0007669"/>
    <property type="project" value="TreeGrafter"/>
</dbReference>
<dbReference type="GO" id="GO:0005886">
    <property type="term" value="C:plasma membrane"/>
    <property type="evidence" value="ECO:0007669"/>
    <property type="project" value="TreeGrafter"/>
</dbReference>
<sequence>MLCERHTLADHTRQLISSTCTEIAPWKLEKYWSERVTGTLTGVQPRWTYQETLVQIEQSERPSRLLEGDEMLDFTAAFDEETWESTRGTLEYFENVERTHSRHGVILLVVGFATPILVTYISHFPYMTSILNTLKPRFVWPSLVGTYHVRALPFSLGNVPTLGQAWYVIFFLVLNVALTAAGYRFSIPFQYLVPQYLRSRRLMVLRGASLQQALGYEFWLYAACGVWFFDRGARVARVLKNGMRRAKVTRMTDDIVRIDVKGIWWHATPGRHTNAYFPTLNPLRPWENHPFSIIPTTLLTCSLPSVTSSSSSEHEPTLDIEETGTITTVRAHASASPRTTLPGITLYIRKSHGLTENPFDSLLAPHPHRWTLRQHHPHPGPAHRPPVDDVRPALDNVAEKHIRVGERLDIESLLVREESAGWERIGVVVCGPGALCESVRSEVSERARAGTWTRRSDELQVLDLDRAPAGTRQTAMRGTAGALDFMTVDCSRLQSKTRNLQLACPRPWFVIVDMMVVWRGRLAGQLVVLVISDGDQAQPGPKFRSAHIAAALRGVPAWPAVYSPQSTVYSPQSTVHSLQSTVYSPQATVHSLQSTVYSPQSTAHSPQPTVHSPQSTAHSPQHTAETTEAAVDWGCRGTGHGTPTRTRCARVRVGPGGLDTSDWHPCAVHVPSSVRLPATKASAAPPRFAATHASNPPDPSPLHGLNPPPSPTPWSPLSHSPHLRRRAVSVRSFPSPLFFNSGCTGFTLHAAAAPPPPPPLSPPPPPPPPLSPPLSPPPPPTPTPTPTAYDCCPPPLHMLHAPRLLGPAIRLLPSVSR</sequence>
<feature type="compositionally biased region" description="Pro residues" evidence="2">
    <location>
        <begin position="753"/>
        <end position="785"/>
    </location>
</feature>
<feature type="transmembrane region" description="Helical" evidence="3">
    <location>
        <begin position="105"/>
        <end position="126"/>
    </location>
</feature>
<evidence type="ECO:0000256" key="2">
    <source>
        <dbReference type="SAM" id="MobiDB-lite"/>
    </source>
</evidence>
<dbReference type="GO" id="GO:0006826">
    <property type="term" value="P:iron ion transport"/>
    <property type="evidence" value="ECO:0007669"/>
    <property type="project" value="TreeGrafter"/>
</dbReference>
<accession>A0A162ZPY7</accession>
<reference evidence="4 5" key="1">
    <citation type="journal article" date="2016" name="Sci. Rep.">
        <title>Draft genome sequencing and secretome analysis of fungal phytopathogen Ascochyta rabiei provides insight into the necrotrophic effector repertoire.</title>
        <authorList>
            <person name="Verma S."/>
            <person name="Gazara R.K."/>
            <person name="Nizam S."/>
            <person name="Parween S."/>
            <person name="Chattopadhyay D."/>
            <person name="Verma P.K."/>
        </authorList>
    </citation>
    <scope>NUCLEOTIDE SEQUENCE [LARGE SCALE GENOMIC DNA]</scope>
    <source>
        <strain evidence="4 5">ArDII</strain>
    </source>
</reference>
<gene>
    <name evidence="4" type="ORF">ST47_g8112</name>
</gene>
<name>A0A162ZPY7_DIDRA</name>
<dbReference type="GO" id="GO:0015677">
    <property type="term" value="P:copper ion import"/>
    <property type="evidence" value="ECO:0007669"/>
    <property type="project" value="TreeGrafter"/>
</dbReference>
<organism evidence="4 5">
    <name type="scientific">Didymella rabiei</name>
    <name type="common">Chickpea ascochyta blight fungus</name>
    <name type="synonym">Mycosphaerella rabiei</name>
    <dbReference type="NCBI Taxonomy" id="5454"/>
    <lineage>
        <taxon>Eukaryota</taxon>
        <taxon>Fungi</taxon>
        <taxon>Dikarya</taxon>
        <taxon>Ascomycota</taxon>
        <taxon>Pezizomycotina</taxon>
        <taxon>Dothideomycetes</taxon>
        <taxon>Pleosporomycetidae</taxon>
        <taxon>Pleosporales</taxon>
        <taxon>Pleosporineae</taxon>
        <taxon>Didymellaceae</taxon>
        <taxon>Ascochyta</taxon>
    </lineage>
</organism>
<feature type="region of interest" description="Disordered" evidence="2">
    <location>
        <begin position="750"/>
        <end position="792"/>
    </location>
</feature>
<evidence type="ECO:0000256" key="1">
    <source>
        <dbReference type="ARBA" id="ARBA00022448"/>
    </source>
</evidence>
<comment type="caution">
    <text evidence="4">The sequence shown here is derived from an EMBL/GenBank/DDBJ whole genome shotgun (WGS) entry which is preliminary data.</text>
</comment>
<evidence type="ECO:0000256" key="3">
    <source>
        <dbReference type="SAM" id="Phobius"/>
    </source>
</evidence>
<keyword evidence="3" id="KW-1133">Transmembrane helix</keyword>
<dbReference type="Proteomes" id="UP000076837">
    <property type="component" value="Unassembled WGS sequence"/>
</dbReference>
<feature type="compositionally biased region" description="Pro residues" evidence="2">
    <location>
        <begin position="696"/>
        <end position="714"/>
    </location>
</feature>
<dbReference type="AlphaFoldDB" id="A0A162ZPY7"/>